<reference evidence="3 4" key="1">
    <citation type="submission" date="2024-04" db="EMBL/GenBank/DDBJ databases">
        <authorList>
            <person name="Waldvogel A.-M."/>
            <person name="Schoenle A."/>
        </authorList>
    </citation>
    <scope>NUCLEOTIDE SEQUENCE [LARGE SCALE GENOMIC DNA]</scope>
</reference>
<evidence type="ECO:0000313" key="3">
    <source>
        <dbReference type="EMBL" id="CAL1580644.1"/>
    </source>
</evidence>
<dbReference type="SMART" id="SM01277">
    <property type="entry name" value="MAGUK_N_PEST"/>
    <property type="match status" value="1"/>
</dbReference>
<keyword evidence="4" id="KW-1185">Reference proteome</keyword>
<dbReference type="InterPro" id="IPR019590">
    <property type="entry name" value="DLG1_PEST_dom"/>
</dbReference>
<accession>A0AAV2JZH7</accession>
<dbReference type="AlphaFoldDB" id="A0AAV2JZH7"/>
<feature type="region of interest" description="Disordered" evidence="1">
    <location>
        <begin position="1"/>
        <end position="33"/>
    </location>
</feature>
<organism evidence="3 4">
    <name type="scientific">Knipowitschia caucasica</name>
    <name type="common">Caucasian dwarf goby</name>
    <name type="synonym">Pomatoschistus caucasicus</name>
    <dbReference type="NCBI Taxonomy" id="637954"/>
    <lineage>
        <taxon>Eukaryota</taxon>
        <taxon>Metazoa</taxon>
        <taxon>Chordata</taxon>
        <taxon>Craniata</taxon>
        <taxon>Vertebrata</taxon>
        <taxon>Euteleostomi</taxon>
        <taxon>Actinopterygii</taxon>
        <taxon>Neopterygii</taxon>
        <taxon>Teleostei</taxon>
        <taxon>Neoteleostei</taxon>
        <taxon>Acanthomorphata</taxon>
        <taxon>Gobiaria</taxon>
        <taxon>Gobiiformes</taxon>
        <taxon>Gobioidei</taxon>
        <taxon>Gobiidae</taxon>
        <taxon>Gobiinae</taxon>
        <taxon>Knipowitschia</taxon>
    </lineage>
</organism>
<dbReference type="EMBL" id="OZ035836">
    <property type="protein sequence ID" value="CAL1580644.1"/>
    <property type="molecule type" value="Genomic_DNA"/>
</dbReference>
<feature type="compositionally biased region" description="Gly residues" evidence="1">
    <location>
        <begin position="1"/>
        <end position="13"/>
    </location>
</feature>
<sequence>MVRGGRGGQGEGGRPGEEGERQKSQNSPPESPRPLTCMCPLLCHCKLACTNSTVSLMFGCKKYGQQEEDTPQDPSPPPLPEDSPELVQVSQKSLSQVESVHGYVAHAHISPIKVVSALDSPSESSASAASTLFPQPHDSPLPSCSSNPYPPIQSRSMLNSVWYAKKMGRRIVGTLRRTKRLHRRLVTVRTPPRRLCVSPLGSRTWTYTRHTQPLASELRAKA</sequence>
<proteinExistence type="predicted"/>
<feature type="domain" description="Disks large homologue 1 N-terminal PEST" evidence="2">
    <location>
        <begin position="61"/>
        <end position="168"/>
    </location>
</feature>
<dbReference type="Pfam" id="PF10608">
    <property type="entry name" value="MAGUK_N_PEST"/>
    <property type="match status" value="1"/>
</dbReference>
<dbReference type="Proteomes" id="UP001497482">
    <property type="component" value="Chromosome 14"/>
</dbReference>
<evidence type="ECO:0000256" key="1">
    <source>
        <dbReference type="SAM" id="MobiDB-lite"/>
    </source>
</evidence>
<evidence type="ECO:0000259" key="2">
    <source>
        <dbReference type="SMART" id="SM01277"/>
    </source>
</evidence>
<feature type="compositionally biased region" description="Basic and acidic residues" evidence="1">
    <location>
        <begin position="14"/>
        <end position="23"/>
    </location>
</feature>
<name>A0AAV2JZH7_KNICA</name>
<feature type="region of interest" description="Disordered" evidence="1">
    <location>
        <begin position="65"/>
        <end position="92"/>
    </location>
</feature>
<gene>
    <name evidence="3" type="ORF">KC01_LOCUS11465</name>
</gene>
<evidence type="ECO:0000313" key="4">
    <source>
        <dbReference type="Proteomes" id="UP001497482"/>
    </source>
</evidence>
<protein>
    <recommendedName>
        <fullName evidence="2">Disks large homologue 1 N-terminal PEST domain-containing protein</fullName>
    </recommendedName>
</protein>